<proteinExistence type="predicted"/>
<dbReference type="RefSeq" id="WP_130412440.1">
    <property type="nucleotide sequence ID" value="NZ_SHKX01000011.1"/>
</dbReference>
<evidence type="ECO:0008006" key="5">
    <source>
        <dbReference type="Google" id="ProtNLM"/>
    </source>
</evidence>
<protein>
    <recommendedName>
        <fullName evidence="5">Periplasmic protein</fullName>
    </recommendedName>
</protein>
<feature type="compositionally biased region" description="Basic and acidic residues" evidence="1">
    <location>
        <begin position="93"/>
        <end position="110"/>
    </location>
</feature>
<evidence type="ECO:0000313" key="3">
    <source>
        <dbReference type="EMBL" id="RZU47177.1"/>
    </source>
</evidence>
<evidence type="ECO:0000313" key="4">
    <source>
        <dbReference type="Proteomes" id="UP000292423"/>
    </source>
</evidence>
<organism evidence="3 4">
    <name type="scientific">Fluviicoccus keumensis</name>
    <dbReference type="NCBI Taxonomy" id="1435465"/>
    <lineage>
        <taxon>Bacteria</taxon>
        <taxon>Pseudomonadati</taxon>
        <taxon>Pseudomonadota</taxon>
        <taxon>Gammaproteobacteria</taxon>
        <taxon>Moraxellales</taxon>
        <taxon>Moraxellaceae</taxon>
        <taxon>Fluviicoccus</taxon>
    </lineage>
</organism>
<reference evidence="3 4" key="1">
    <citation type="submission" date="2019-02" db="EMBL/GenBank/DDBJ databases">
        <title>Genomic Encyclopedia of Type Strains, Phase IV (KMG-IV): sequencing the most valuable type-strain genomes for metagenomic binning, comparative biology and taxonomic classification.</title>
        <authorList>
            <person name="Goeker M."/>
        </authorList>
    </citation>
    <scope>NUCLEOTIDE SEQUENCE [LARGE SCALE GENOMIC DNA]</scope>
    <source>
        <strain evidence="3 4">DSM 105135</strain>
    </source>
</reference>
<feature type="chain" id="PRO_5020971713" description="Periplasmic protein" evidence="2">
    <location>
        <begin position="21"/>
        <end position="110"/>
    </location>
</feature>
<sequence>MSIRTLAALALTVITSSALAAEGGERKCGAGSCSKKGAHKTVKHDGSCSKKEAKGAKEASCSKKDVAGVSVKEASCSKKDMPAMDNAAAKMEMPAKDASCSKKDASCSKK</sequence>
<comment type="caution">
    <text evidence="3">The sequence shown here is derived from an EMBL/GenBank/DDBJ whole genome shotgun (WGS) entry which is preliminary data.</text>
</comment>
<accession>A0A4Q7Z9F6</accession>
<name>A0A4Q7Z9F6_9GAMM</name>
<dbReference type="AlphaFoldDB" id="A0A4Q7Z9F6"/>
<dbReference type="Proteomes" id="UP000292423">
    <property type="component" value="Unassembled WGS sequence"/>
</dbReference>
<gene>
    <name evidence="3" type="ORF">EV700_1571</name>
</gene>
<evidence type="ECO:0000256" key="2">
    <source>
        <dbReference type="SAM" id="SignalP"/>
    </source>
</evidence>
<evidence type="ECO:0000256" key="1">
    <source>
        <dbReference type="SAM" id="MobiDB-lite"/>
    </source>
</evidence>
<keyword evidence="2" id="KW-0732">Signal</keyword>
<feature type="signal peptide" evidence="2">
    <location>
        <begin position="1"/>
        <end position="20"/>
    </location>
</feature>
<keyword evidence="4" id="KW-1185">Reference proteome</keyword>
<dbReference type="EMBL" id="SHKX01000011">
    <property type="protein sequence ID" value="RZU47177.1"/>
    <property type="molecule type" value="Genomic_DNA"/>
</dbReference>
<feature type="region of interest" description="Disordered" evidence="1">
    <location>
        <begin position="87"/>
        <end position="110"/>
    </location>
</feature>